<evidence type="ECO:0000313" key="2">
    <source>
        <dbReference type="Proteomes" id="UP000714275"/>
    </source>
</evidence>
<reference evidence="1" key="1">
    <citation type="journal article" date="2020" name="New Phytol.">
        <title>Comparative genomics reveals dynamic genome evolution in host specialist ectomycorrhizal fungi.</title>
        <authorList>
            <person name="Lofgren L.A."/>
            <person name="Nguyen N.H."/>
            <person name="Vilgalys R."/>
            <person name="Ruytinx J."/>
            <person name="Liao H.L."/>
            <person name="Branco S."/>
            <person name="Kuo A."/>
            <person name="LaButti K."/>
            <person name="Lipzen A."/>
            <person name="Andreopoulos W."/>
            <person name="Pangilinan J."/>
            <person name="Riley R."/>
            <person name="Hundley H."/>
            <person name="Na H."/>
            <person name="Barry K."/>
            <person name="Grigoriev I.V."/>
            <person name="Stajich J.E."/>
            <person name="Kennedy P.G."/>
        </authorList>
    </citation>
    <scope>NUCLEOTIDE SEQUENCE</scope>
    <source>
        <strain evidence="1">DOB743</strain>
    </source>
</reference>
<gene>
    <name evidence="1" type="ORF">EV702DRAFT_1202350</name>
</gene>
<evidence type="ECO:0000313" key="1">
    <source>
        <dbReference type="EMBL" id="KAG1770579.1"/>
    </source>
</evidence>
<comment type="caution">
    <text evidence="1">The sequence shown here is derived from an EMBL/GenBank/DDBJ whole genome shotgun (WGS) entry which is preliminary data.</text>
</comment>
<dbReference type="Proteomes" id="UP000714275">
    <property type="component" value="Unassembled WGS sequence"/>
</dbReference>
<sequence length="228" mass="25446">MCNTSKAVSPFYDHGPSAPPPFPSMLTDQLELFVNNLRLTTLIADEILAPKASSIVSDLLKAPPALAPVFKLAKRSCKLPDHFVSSPYSKKVARIHSCCSLIPVLSVSPGCSNSSSDRERTWAPQAWGYMLYDALNWSPKAYARFKKFTHHLIDDHLETTKCASTQSDVLLKVVRIKAVCEFPELGKYDNLWPVNDIIMSRLKYTSGHARRKLVEMAAGKMKMAFTQD</sequence>
<name>A0A9P6ZKU4_9AGAM</name>
<proteinExistence type="predicted"/>
<keyword evidence="2" id="KW-1185">Reference proteome</keyword>
<accession>A0A9P6ZKU4</accession>
<dbReference type="OrthoDB" id="2686745at2759"/>
<organism evidence="1 2">
    <name type="scientific">Suillus placidus</name>
    <dbReference type="NCBI Taxonomy" id="48579"/>
    <lineage>
        <taxon>Eukaryota</taxon>
        <taxon>Fungi</taxon>
        <taxon>Dikarya</taxon>
        <taxon>Basidiomycota</taxon>
        <taxon>Agaricomycotina</taxon>
        <taxon>Agaricomycetes</taxon>
        <taxon>Agaricomycetidae</taxon>
        <taxon>Boletales</taxon>
        <taxon>Suillineae</taxon>
        <taxon>Suillaceae</taxon>
        <taxon>Suillus</taxon>
    </lineage>
</organism>
<dbReference type="EMBL" id="JABBWD010000064">
    <property type="protein sequence ID" value="KAG1770579.1"/>
    <property type="molecule type" value="Genomic_DNA"/>
</dbReference>
<dbReference type="AlphaFoldDB" id="A0A9P6ZKU4"/>
<protein>
    <submittedName>
        <fullName evidence="1">Uncharacterized protein</fullName>
    </submittedName>
</protein>